<sequence>MYLGFSLYSSSVHQSAWIYFKTSFGTSPALEDVINSRLRCQKFWDNIEFSRQTLHKIGARIPYADVMLDSMVLRLTSLPVEALVFRQANITVSRNSFMISLRHLWCQSGLQTVPLRNACRIFAP</sequence>
<gene>
    <name evidence="1" type="ORF">SCHPADRAFT_393926</name>
</gene>
<accession>A0A0H2RLT6</accession>
<dbReference type="Proteomes" id="UP000053477">
    <property type="component" value="Unassembled WGS sequence"/>
</dbReference>
<dbReference type="EMBL" id="KQ085969">
    <property type="protein sequence ID" value="KLO12874.1"/>
    <property type="molecule type" value="Genomic_DNA"/>
</dbReference>
<protein>
    <submittedName>
        <fullName evidence="1">Uncharacterized protein</fullName>
    </submittedName>
</protein>
<organism evidence="1 2">
    <name type="scientific">Schizopora paradoxa</name>
    <dbReference type="NCBI Taxonomy" id="27342"/>
    <lineage>
        <taxon>Eukaryota</taxon>
        <taxon>Fungi</taxon>
        <taxon>Dikarya</taxon>
        <taxon>Basidiomycota</taxon>
        <taxon>Agaricomycotina</taxon>
        <taxon>Agaricomycetes</taxon>
        <taxon>Hymenochaetales</taxon>
        <taxon>Schizoporaceae</taxon>
        <taxon>Schizopora</taxon>
    </lineage>
</organism>
<evidence type="ECO:0000313" key="2">
    <source>
        <dbReference type="Proteomes" id="UP000053477"/>
    </source>
</evidence>
<dbReference type="InParanoid" id="A0A0H2RLT6"/>
<dbReference type="AlphaFoldDB" id="A0A0H2RLT6"/>
<name>A0A0H2RLT6_9AGAM</name>
<keyword evidence="2" id="KW-1185">Reference proteome</keyword>
<evidence type="ECO:0000313" key="1">
    <source>
        <dbReference type="EMBL" id="KLO12874.1"/>
    </source>
</evidence>
<proteinExistence type="predicted"/>
<reference evidence="1 2" key="1">
    <citation type="submission" date="2015-04" db="EMBL/GenBank/DDBJ databases">
        <title>Complete genome sequence of Schizopora paradoxa KUC8140, a cosmopolitan wood degrader in East Asia.</title>
        <authorList>
            <consortium name="DOE Joint Genome Institute"/>
            <person name="Min B."/>
            <person name="Park H."/>
            <person name="Jang Y."/>
            <person name="Kim J.-J."/>
            <person name="Kim K.H."/>
            <person name="Pangilinan J."/>
            <person name="Lipzen A."/>
            <person name="Riley R."/>
            <person name="Grigoriev I.V."/>
            <person name="Spatafora J.W."/>
            <person name="Choi I.-G."/>
        </authorList>
    </citation>
    <scope>NUCLEOTIDE SEQUENCE [LARGE SCALE GENOMIC DNA]</scope>
    <source>
        <strain evidence="1 2">KUC8140</strain>
    </source>
</reference>